<evidence type="ECO:0000256" key="8">
    <source>
        <dbReference type="ARBA" id="ARBA00022723"/>
    </source>
</evidence>
<sequence>MTGRNLPYFVKGEVVKGFGRGSRELGCPTANFPEDVVNCLPEDFATGVYCGYAQVDGGEVHKMVMSVGWNPFYNNTKKSIETHVMHKFESDFYGKELKIVVLEYLRAMKNFGSLDELIKAIETDISDAKSVLEQTNNLAYKSNEFFA</sequence>
<dbReference type="GO" id="GO:0009231">
    <property type="term" value="P:riboflavin biosynthetic process"/>
    <property type="evidence" value="ECO:0007669"/>
    <property type="project" value="InterPro"/>
</dbReference>
<evidence type="ECO:0000256" key="14">
    <source>
        <dbReference type="ARBA" id="ARBA00050912"/>
    </source>
</evidence>
<protein>
    <recommendedName>
        <fullName evidence="4">Riboflavin kinase</fullName>
        <ecNumber evidence="3">2.7.1.26</ecNumber>
    </recommendedName>
    <alternativeName>
        <fullName evidence="16">ATP:riboflavin 5'-phosphotransferase</fullName>
    </alternativeName>
    <alternativeName>
        <fullName evidence="13">Flavokinase</fullName>
    </alternativeName>
</protein>
<evidence type="ECO:0000256" key="5">
    <source>
        <dbReference type="ARBA" id="ARBA00022630"/>
    </source>
</evidence>
<organism evidence="18 20">
    <name type="scientific">Rhynchophorus ferrugineus</name>
    <name type="common">Red palm weevil</name>
    <name type="synonym">Curculio ferrugineus</name>
    <dbReference type="NCBI Taxonomy" id="354439"/>
    <lineage>
        <taxon>Eukaryota</taxon>
        <taxon>Metazoa</taxon>
        <taxon>Ecdysozoa</taxon>
        <taxon>Arthropoda</taxon>
        <taxon>Hexapoda</taxon>
        <taxon>Insecta</taxon>
        <taxon>Pterygota</taxon>
        <taxon>Neoptera</taxon>
        <taxon>Endopterygota</taxon>
        <taxon>Coleoptera</taxon>
        <taxon>Polyphaga</taxon>
        <taxon>Cucujiformia</taxon>
        <taxon>Curculionidae</taxon>
        <taxon>Dryophthorinae</taxon>
        <taxon>Rhynchophorus</taxon>
    </lineage>
</organism>
<evidence type="ECO:0000256" key="10">
    <source>
        <dbReference type="ARBA" id="ARBA00022777"/>
    </source>
</evidence>
<feature type="domain" description="Riboflavin kinase" evidence="17">
    <location>
        <begin position="1"/>
        <end position="133"/>
    </location>
</feature>
<evidence type="ECO:0000256" key="9">
    <source>
        <dbReference type="ARBA" id="ARBA00022741"/>
    </source>
</evidence>
<dbReference type="EMBL" id="JAACXV010023663">
    <property type="protein sequence ID" value="KAF7262892.1"/>
    <property type="molecule type" value="Genomic_DNA"/>
</dbReference>
<evidence type="ECO:0000256" key="3">
    <source>
        <dbReference type="ARBA" id="ARBA00012105"/>
    </source>
</evidence>
<dbReference type="OrthoDB" id="276388at2759"/>
<dbReference type="InterPro" id="IPR023468">
    <property type="entry name" value="Riboflavin_kinase"/>
</dbReference>
<keyword evidence="5" id="KW-0285">Flavoprotein</keyword>
<name>A0A834HIB5_RHYFE</name>
<gene>
    <name evidence="19" type="ORF">GWI33_003926</name>
    <name evidence="18" type="ORF">GWI33_003932</name>
</gene>
<keyword evidence="11" id="KW-0862">Zinc</keyword>
<dbReference type="GO" id="GO:0005524">
    <property type="term" value="F:ATP binding"/>
    <property type="evidence" value="ECO:0007669"/>
    <property type="project" value="UniProtKB-KW"/>
</dbReference>
<evidence type="ECO:0000256" key="4">
    <source>
        <dbReference type="ARBA" id="ARBA00017394"/>
    </source>
</evidence>
<keyword evidence="6" id="KW-0288">FMN</keyword>
<evidence type="ECO:0000256" key="11">
    <source>
        <dbReference type="ARBA" id="ARBA00022833"/>
    </source>
</evidence>
<keyword evidence="9" id="KW-0547">Nucleotide-binding</keyword>
<comment type="pathway">
    <text evidence="2">Cofactor biosynthesis; FMN biosynthesis; FMN from riboflavin (ATP route): step 1/1.</text>
</comment>
<dbReference type="GO" id="GO:0005739">
    <property type="term" value="C:mitochondrion"/>
    <property type="evidence" value="ECO:0007669"/>
    <property type="project" value="TreeGrafter"/>
</dbReference>
<comment type="cofactor">
    <cofactor evidence="1">
        <name>Zn(2+)</name>
        <dbReference type="ChEBI" id="CHEBI:29105"/>
    </cofactor>
</comment>
<evidence type="ECO:0000256" key="6">
    <source>
        <dbReference type="ARBA" id="ARBA00022643"/>
    </source>
</evidence>
<dbReference type="Proteomes" id="UP000625711">
    <property type="component" value="Unassembled WGS sequence"/>
</dbReference>
<dbReference type="Pfam" id="PF01687">
    <property type="entry name" value="Flavokinase"/>
    <property type="match status" value="1"/>
</dbReference>
<dbReference type="Gene3D" id="2.40.30.30">
    <property type="entry name" value="Riboflavin kinase-like"/>
    <property type="match status" value="1"/>
</dbReference>
<evidence type="ECO:0000256" key="1">
    <source>
        <dbReference type="ARBA" id="ARBA00001947"/>
    </source>
</evidence>
<evidence type="ECO:0000313" key="18">
    <source>
        <dbReference type="EMBL" id="KAF7262892.1"/>
    </source>
</evidence>
<reference evidence="18" key="1">
    <citation type="submission" date="2020-08" db="EMBL/GenBank/DDBJ databases">
        <title>Genome sequencing and assembly of the red palm weevil Rhynchophorus ferrugineus.</title>
        <authorList>
            <person name="Dias G.B."/>
            <person name="Bergman C.M."/>
            <person name="Manee M."/>
        </authorList>
    </citation>
    <scope>NUCLEOTIDE SEQUENCE</scope>
    <source>
        <strain evidence="18">AA-2017</strain>
        <tissue evidence="18">Whole larva</tissue>
    </source>
</reference>
<comment type="catalytic activity">
    <reaction evidence="14">
        <text>riboflavin + ATP = FMN + ADP + H(+)</text>
        <dbReference type="Rhea" id="RHEA:14357"/>
        <dbReference type="ChEBI" id="CHEBI:15378"/>
        <dbReference type="ChEBI" id="CHEBI:30616"/>
        <dbReference type="ChEBI" id="CHEBI:57986"/>
        <dbReference type="ChEBI" id="CHEBI:58210"/>
        <dbReference type="ChEBI" id="CHEBI:456216"/>
        <dbReference type="EC" id="2.7.1.26"/>
    </reaction>
    <physiologicalReaction direction="left-to-right" evidence="14">
        <dbReference type="Rhea" id="RHEA:14358"/>
    </physiologicalReaction>
</comment>
<dbReference type="FunFam" id="2.40.30.30:FF:000002">
    <property type="entry name" value="Riboflavin kinase, putative"/>
    <property type="match status" value="1"/>
</dbReference>
<dbReference type="EC" id="2.7.1.26" evidence="3"/>
<dbReference type="GO" id="GO:0009398">
    <property type="term" value="P:FMN biosynthetic process"/>
    <property type="evidence" value="ECO:0007669"/>
    <property type="project" value="UniProtKB-UniPathway"/>
</dbReference>
<dbReference type="SUPFAM" id="SSF82114">
    <property type="entry name" value="Riboflavin kinase-like"/>
    <property type="match status" value="1"/>
</dbReference>
<evidence type="ECO:0000256" key="15">
    <source>
        <dbReference type="ARBA" id="ARBA00054097"/>
    </source>
</evidence>
<proteinExistence type="predicted"/>
<evidence type="ECO:0000256" key="2">
    <source>
        <dbReference type="ARBA" id="ARBA00005201"/>
    </source>
</evidence>
<dbReference type="PANTHER" id="PTHR22749:SF6">
    <property type="entry name" value="RIBOFLAVIN KINASE"/>
    <property type="match status" value="1"/>
</dbReference>
<dbReference type="PANTHER" id="PTHR22749">
    <property type="entry name" value="RIBOFLAVIN KINASE/FMN ADENYLYLTRANSFERASE"/>
    <property type="match status" value="1"/>
</dbReference>
<dbReference type="SMART" id="SM00904">
    <property type="entry name" value="Flavokinase"/>
    <property type="match status" value="1"/>
</dbReference>
<accession>A0A834HIB5</accession>
<dbReference type="GO" id="GO:0008531">
    <property type="term" value="F:riboflavin kinase activity"/>
    <property type="evidence" value="ECO:0007669"/>
    <property type="project" value="UniProtKB-EC"/>
</dbReference>
<dbReference type="InterPro" id="IPR023465">
    <property type="entry name" value="Riboflavin_kinase_dom_sf"/>
</dbReference>
<dbReference type="AlphaFoldDB" id="A0A834HIB5"/>
<keyword evidence="7" id="KW-0808">Transferase</keyword>
<dbReference type="InterPro" id="IPR015865">
    <property type="entry name" value="Riboflavin_kinase_bac/euk"/>
</dbReference>
<dbReference type="GO" id="GO:0046872">
    <property type="term" value="F:metal ion binding"/>
    <property type="evidence" value="ECO:0007669"/>
    <property type="project" value="UniProtKB-KW"/>
</dbReference>
<keyword evidence="20" id="KW-1185">Reference proteome</keyword>
<evidence type="ECO:0000256" key="13">
    <source>
        <dbReference type="ARBA" id="ARBA00029789"/>
    </source>
</evidence>
<comment type="function">
    <text evidence="15">Catalyzes the phosphorylation of riboflavin (vitamin B2) to form flavin-mononucleotide (FMN), hence rate-limiting enzyme in the synthesis of FAD. Essential for TNF-induced reactive oxygen species (ROS) production. Through its interaction with both TNFRSF1A and CYBA, physically and functionally couples TNFRSF1A to NADPH oxidase. TNF-activation of RFK may enhance the incorporation of FAD in NADPH oxidase, a critical step for the assembly and activation of NADPH oxidase.</text>
</comment>
<keyword evidence="8" id="KW-0479">Metal-binding</keyword>
<keyword evidence="10" id="KW-0418">Kinase</keyword>
<evidence type="ECO:0000259" key="17">
    <source>
        <dbReference type="SMART" id="SM00904"/>
    </source>
</evidence>
<evidence type="ECO:0000313" key="19">
    <source>
        <dbReference type="EMBL" id="KAF7262899.1"/>
    </source>
</evidence>
<dbReference type="EMBL" id="JAACXV010023662">
    <property type="protein sequence ID" value="KAF7262899.1"/>
    <property type="molecule type" value="Genomic_DNA"/>
</dbReference>
<evidence type="ECO:0000256" key="12">
    <source>
        <dbReference type="ARBA" id="ARBA00022840"/>
    </source>
</evidence>
<evidence type="ECO:0000256" key="7">
    <source>
        <dbReference type="ARBA" id="ARBA00022679"/>
    </source>
</evidence>
<comment type="caution">
    <text evidence="18">The sequence shown here is derived from an EMBL/GenBank/DDBJ whole genome shotgun (WGS) entry which is preliminary data.</text>
</comment>
<dbReference type="UniPathway" id="UPA00276">
    <property type="reaction ID" value="UER00406"/>
</dbReference>
<keyword evidence="12" id="KW-0067">ATP-binding</keyword>
<evidence type="ECO:0000256" key="16">
    <source>
        <dbReference type="ARBA" id="ARBA00077632"/>
    </source>
</evidence>
<evidence type="ECO:0000313" key="20">
    <source>
        <dbReference type="Proteomes" id="UP000625711"/>
    </source>
</evidence>